<dbReference type="GO" id="GO:0005886">
    <property type="term" value="C:plasma membrane"/>
    <property type="evidence" value="ECO:0007669"/>
    <property type="project" value="UniProtKB-SubCell"/>
</dbReference>
<evidence type="ECO:0000313" key="15">
    <source>
        <dbReference type="EMBL" id="VFA98129.1"/>
    </source>
</evidence>
<evidence type="ECO:0000256" key="7">
    <source>
        <dbReference type="ARBA" id="ARBA00022857"/>
    </source>
</evidence>
<keyword evidence="9 15" id="KW-0503">Monooxygenase</keyword>
<evidence type="ECO:0000256" key="14">
    <source>
        <dbReference type="ARBA" id="ARBA00078392"/>
    </source>
</evidence>
<dbReference type="InterPro" id="IPR020946">
    <property type="entry name" value="Flavin_mOase-like"/>
</dbReference>
<dbReference type="Pfam" id="PF00743">
    <property type="entry name" value="FMO-like"/>
    <property type="match status" value="1"/>
</dbReference>
<comment type="function">
    <text evidence="12">Monooxygenase able to convert a wide range of ketones to the corresponding esters or lactones via a Baeyer-Villiger oxidation reaction. Can act on long-chain aliphatic ketones (2-hexanone to 2-dodecanone) and on aromatic ketones (phenylacetone and benzylacetone). Is also able to catalyze enantioselective sulfoxidation of methyl-p-tolylsulfide. In vivo, likely functions as a BVMO, but the exact nature of the physiological substrate(s) remains to be established.</text>
</comment>
<evidence type="ECO:0000256" key="9">
    <source>
        <dbReference type="ARBA" id="ARBA00023033"/>
    </source>
</evidence>
<dbReference type="PRINTS" id="PR00469">
    <property type="entry name" value="PNDRDTASEII"/>
</dbReference>
<dbReference type="EMBL" id="LR215973">
    <property type="protein sequence ID" value="VFA98129.1"/>
    <property type="molecule type" value="Genomic_DNA"/>
</dbReference>
<keyword evidence="8 15" id="KW-0560">Oxidoreductase</keyword>
<evidence type="ECO:0000256" key="6">
    <source>
        <dbReference type="ARBA" id="ARBA00022827"/>
    </source>
</evidence>
<gene>
    <name evidence="15" type="primary">ethA_1</name>
    <name evidence="15" type="ORF">NCTC10797_01894</name>
</gene>
<dbReference type="FunFam" id="3.50.50.60:FF:000213">
    <property type="entry name" value="FAD-containing monooxygenase EthA"/>
    <property type="match status" value="1"/>
</dbReference>
<comment type="similarity">
    <text evidence="3">Belongs to the FAD-binding monooxygenase family.</text>
</comment>
<dbReference type="GO" id="GO:0050660">
    <property type="term" value="F:flavin adenine dinucleotide binding"/>
    <property type="evidence" value="ECO:0007669"/>
    <property type="project" value="InterPro"/>
</dbReference>
<dbReference type="InterPro" id="IPR051820">
    <property type="entry name" value="FAD-binding_MO"/>
</dbReference>
<keyword evidence="4" id="KW-1003">Cell membrane</keyword>
<evidence type="ECO:0000256" key="2">
    <source>
        <dbReference type="ARBA" id="ARBA00004236"/>
    </source>
</evidence>
<evidence type="ECO:0000313" key="16">
    <source>
        <dbReference type="Proteomes" id="UP000290439"/>
    </source>
</evidence>
<dbReference type="Pfam" id="PF13450">
    <property type="entry name" value="NAD_binding_8"/>
    <property type="match status" value="1"/>
</dbReference>
<dbReference type="PANTHER" id="PTHR43872">
    <property type="entry name" value="MONOOXYGENASE, PUTATIVE (AFU_ORTHOLOGUE AFUA_8G02570)-RELATED"/>
    <property type="match status" value="1"/>
</dbReference>
<protein>
    <recommendedName>
        <fullName evidence="13">FAD-containing monooxygenase EthA</fullName>
    </recommendedName>
    <alternativeName>
        <fullName evidence="14">Prodrug activator EtaA</fullName>
    </alternativeName>
</protein>
<dbReference type="PANTHER" id="PTHR43872:SF1">
    <property type="entry name" value="MONOOXYGENASE, PUTATIVE (AFU_ORTHOLOGUE AFUA_8G02570)-RELATED"/>
    <property type="match status" value="1"/>
</dbReference>
<dbReference type="SUPFAM" id="SSF51905">
    <property type="entry name" value="FAD/NAD(P)-binding domain"/>
    <property type="match status" value="1"/>
</dbReference>
<dbReference type="InterPro" id="IPR036188">
    <property type="entry name" value="FAD/NAD-bd_sf"/>
</dbReference>
<evidence type="ECO:0000256" key="13">
    <source>
        <dbReference type="ARBA" id="ARBA00073152"/>
    </source>
</evidence>
<dbReference type="Gene3D" id="3.50.50.60">
    <property type="entry name" value="FAD/NAD(P)-binding domain"/>
    <property type="match status" value="2"/>
</dbReference>
<sequence length="518" mass="56526">MTRHVDVLIIGAGLSGIGAACHLAKEQTGRSFAILERRSAIGGTWDLFRYPGIRSDSDMFTFGYGFRPWTGTKVLADGPSIRRYVEETAAEYGVTEHIRFGRKMVKASWSSEAGQWTVEALDEETGETEVYTSNFLIGCTGYYDYDKGYQPTFPGQERFGGRLVHPQHWPEDLDYKGKRVVVIGSGATAITLIPAMADDAEHVTMLQRSPTYIAAIPSDDPVSVGFNAARVPAALTYKLGRARNIALQRATYELSRKQPDVARKLLLSAVRLAVGPNVDMRHFTPKYNPWDQRLCVVPNGDLFKVLKSGEASIVTDTIETFTETGITLSSGQELPADIIISATGLNVQMLGGATLEVDGEPVVTRDRVLYKGALLDGVPNAMVVLGYTNASWTLKADLAAEYFCKLLNYMRDKGYTQVVPRAEEADRSADSLMGGALTSGYIQRGDGVMPRQGARGPWKVINNYYRDRAYLRNSPVEDDALVFTDAAGATVTGIRQASPRGVLGKAAGRLPLIGTRTA</sequence>
<evidence type="ECO:0000256" key="11">
    <source>
        <dbReference type="ARBA" id="ARBA00051124"/>
    </source>
</evidence>
<evidence type="ECO:0000256" key="5">
    <source>
        <dbReference type="ARBA" id="ARBA00022630"/>
    </source>
</evidence>
<dbReference type="GO" id="GO:0004499">
    <property type="term" value="F:N,N-dimethylaniline monooxygenase activity"/>
    <property type="evidence" value="ECO:0007669"/>
    <property type="project" value="InterPro"/>
</dbReference>
<dbReference type="Proteomes" id="UP000290439">
    <property type="component" value="Chromosome"/>
</dbReference>
<evidence type="ECO:0000256" key="8">
    <source>
        <dbReference type="ARBA" id="ARBA00023002"/>
    </source>
</evidence>
<dbReference type="GO" id="GO:0050661">
    <property type="term" value="F:NADP binding"/>
    <property type="evidence" value="ECO:0007669"/>
    <property type="project" value="InterPro"/>
</dbReference>
<proteinExistence type="inferred from homology"/>
<comment type="catalytic activity">
    <reaction evidence="11">
        <text>ethionamide + NADPH + O2 + H(+) = ethionamide S-oxide + NADP(+) + H2O</text>
        <dbReference type="Rhea" id="RHEA:47616"/>
        <dbReference type="ChEBI" id="CHEBI:4885"/>
        <dbReference type="ChEBI" id="CHEBI:15377"/>
        <dbReference type="ChEBI" id="CHEBI:15378"/>
        <dbReference type="ChEBI" id="CHEBI:15379"/>
        <dbReference type="ChEBI" id="CHEBI:57783"/>
        <dbReference type="ChEBI" id="CHEBI:58349"/>
        <dbReference type="ChEBI" id="CHEBI:87805"/>
    </reaction>
</comment>
<evidence type="ECO:0000256" key="12">
    <source>
        <dbReference type="ARBA" id="ARBA00059740"/>
    </source>
</evidence>
<dbReference type="FunFam" id="3.50.50.60:FF:000228">
    <property type="entry name" value="FAD-containing monooxygenase EthA"/>
    <property type="match status" value="1"/>
</dbReference>
<comment type="subcellular location">
    <subcellularLocation>
        <location evidence="2">Cell membrane</location>
    </subcellularLocation>
</comment>
<keyword evidence="7" id="KW-0521">NADP</keyword>
<dbReference type="RefSeq" id="WP_130916840.1">
    <property type="nucleotide sequence ID" value="NZ_JADLQB010000001.1"/>
</dbReference>
<keyword evidence="10" id="KW-0472">Membrane</keyword>
<comment type="cofactor">
    <cofactor evidence="1">
        <name>FAD</name>
        <dbReference type="ChEBI" id="CHEBI:57692"/>
    </cofactor>
</comment>
<evidence type="ECO:0000256" key="10">
    <source>
        <dbReference type="ARBA" id="ARBA00023136"/>
    </source>
</evidence>
<dbReference type="AlphaFoldDB" id="A0A4U8W031"/>
<name>A0A4U8W031_9NOCA</name>
<evidence type="ECO:0000256" key="3">
    <source>
        <dbReference type="ARBA" id="ARBA00010139"/>
    </source>
</evidence>
<dbReference type="PRINTS" id="PR00368">
    <property type="entry name" value="FADPNR"/>
</dbReference>
<keyword evidence="6" id="KW-0274">FAD</keyword>
<organism evidence="15 16">
    <name type="scientific">Nocardia cyriacigeorgica</name>
    <dbReference type="NCBI Taxonomy" id="135487"/>
    <lineage>
        <taxon>Bacteria</taxon>
        <taxon>Bacillati</taxon>
        <taxon>Actinomycetota</taxon>
        <taxon>Actinomycetes</taxon>
        <taxon>Mycobacteriales</taxon>
        <taxon>Nocardiaceae</taxon>
        <taxon>Nocardia</taxon>
    </lineage>
</organism>
<keyword evidence="5" id="KW-0285">Flavoprotein</keyword>
<dbReference type="PROSITE" id="PS51257">
    <property type="entry name" value="PROKAR_LIPOPROTEIN"/>
    <property type="match status" value="1"/>
</dbReference>
<evidence type="ECO:0000256" key="1">
    <source>
        <dbReference type="ARBA" id="ARBA00001974"/>
    </source>
</evidence>
<accession>A0A4U8W031</accession>
<reference evidence="15 16" key="1">
    <citation type="submission" date="2019-02" db="EMBL/GenBank/DDBJ databases">
        <authorList>
            <consortium name="Pathogen Informatics"/>
        </authorList>
    </citation>
    <scope>NUCLEOTIDE SEQUENCE [LARGE SCALE GENOMIC DNA]</scope>
    <source>
        <strain evidence="15 16">3012STDY6756504</strain>
    </source>
</reference>
<evidence type="ECO:0000256" key="4">
    <source>
        <dbReference type="ARBA" id="ARBA00022475"/>
    </source>
</evidence>